<dbReference type="AlphaFoldDB" id="A0A2I1HZS7"/>
<dbReference type="EMBL" id="PKKM01000007">
    <property type="protein sequence ID" value="PKY64387.1"/>
    <property type="molecule type" value="Genomic_DNA"/>
</dbReference>
<proteinExistence type="predicted"/>
<feature type="signal peptide" evidence="2">
    <location>
        <begin position="1"/>
        <end position="22"/>
    </location>
</feature>
<evidence type="ECO:0000313" key="3">
    <source>
        <dbReference type="EMBL" id="PKY64387.1"/>
    </source>
</evidence>
<evidence type="ECO:0008006" key="5">
    <source>
        <dbReference type="Google" id="ProtNLM"/>
    </source>
</evidence>
<sequence length="161" mass="17061">MKRRLAAALLIATLPLGLAACANTKSESAPATSSTQKPTPSASASSSATPTQKADTQSKKEACRIIVSGLKPIQDLNLVDPDQREEGFAQLFKALSSDEITNSEVKEAADKALADAQAFHDFIVANSDSEITEEIEAEAQQLQSTSTASYRALRTMCTANE</sequence>
<dbReference type="PROSITE" id="PS51257">
    <property type="entry name" value="PROKAR_LIPOPROTEIN"/>
    <property type="match status" value="1"/>
</dbReference>
<feature type="region of interest" description="Disordered" evidence="1">
    <location>
        <begin position="25"/>
        <end position="60"/>
    </location>
</feature>
<accession>A0A2I1HZS7</accession>
<gene>
    <name evidence="3" type="ORF">CYJ22_06150</name>
</gene>
<protein>
    <recommendedName>
        <fullName evidence="5">Lipoprotein</fullName>
    </recommendedName>
</protein>
<name>A0A2I1HZS7_9ACTO</name>
<reference evidence="3 4" key="1">
    <citation type="submission" date="2017-12" db="EMBL/GenBank/DDBJ databases">
        <title>Phylogenetic diversity of female urinary microbiome.</title>
        <authorList>
            <person name="Thomas-White K."/>
            <person name="Wolfe A.J."/>
        </authorList>
    </citation>
    <scope>NUCLEOTIDE SEQUENCE [LARGE SCALE GENOMIC DNA]</scope>
    <source>
        <strain evidence="3 4">UMB0018</strain>
    </source>
</reference>
<evidence type="ECO:0000256" key="1">
    <source>
        <dbReference type="SAM" id="MobiDB-lite"/>
    </source>
</evidence>
<evidence type="ECO:0000313" key="4">
    <source>
        <dbReference type="Proteomes" id="UP000234198"/>
    </source>
</evidence>
<comment type="caution">
    <text evidence="3">The sequence shown here is derived from an EMBL/GenBank/DDBJ whole genome shotgun (WGS) entry which is preliminary data.</text>
</comment>
<feature type="compositionally biased region" description="Low complexity" evidence="1">
    <location>
        <begin position="28"/>
        <end position="54"/>
    </location>
</feature>
<dbReference type="RefSeq" id="WP_101601858.1">
    <property type="nucleotide sequence ID" value="NZ_PKKM01000007.1"/>
</dbReference>
<feature type="chain" id="PRO_5014150200" description="Lipoprotein" evidence="2">
    <location>
        <begin position="23"/>
        <end position="161"/>
    </location>
</feature>
<dbReference type="Proteomes" id="UP000234198">
    <property type="component" value="Unassembled WGS sequence"/>
</dbReference>
<organism evidence="3 4">
    <name type="scientific">Schaalia odontolytica</name>
    <dbReference type="NCBI Taxonomy" id="1660"/>
    <lineage>
        <taxon>Bacteria</taxon>
        <taxon>Bacillati</taxon>
        <taxon>Actinomycetota</taxon>
        <taxon>Actinomycetes</taxon>
        <taxon>Actinomycetales</taxon>
        <taxon>Actinomycetaceae</taxon>
        <taxon>Schaalia</taxon>
    </lineage>
</organism>
<keyword evidence="2" id="KW-0732">Signal</keyword>
<evidence type="ECO:0000256" key="2">
    <source>
        <dbReference type="SAM" id="SignalP"/>
    </source>
</evidence>